<protein>
    <submittedName>
        <fullName evidence="2">Uncharacterized protein</fullName>
    </submittedName>
</protein>
<keyword evidence="3" id="KW-1185">Reference proteome</keyword>
<keyword evidence="1" id="KW-0732">Signal</keyword>
<organism evidence="2 3">
    <name type="scientific">Fusarium proliferatum (strain ET1)</name>
    <name type="common">Orchid endophyte fungus</name>
    <dbReference type="NCBI Taxonomy" id="1227346"/>
    <lineage>
        <taxon>Eukaryota</taxon>
        <taxon>Fungi</taxon>
        <taxon>Dikarya</taxon>
        <taxon>Ascomycota</taxon>
        <taxon>Pezizomycotina</taxon>
        <taxon>Sordariomycetes</taxon>
        <taxon>Hypocreomycetidae</taxon>
        <taxon>Hypocreales</taxon>
        <taxon>Nectriaceae</taxon>
        <taxon>Fusarium</taxon>
        <taxon>Fusarium fujikuroi species complex</taxon>
    </lineage>
</organism>
<comment type="caution">
    <text evidence="2">The sequence shown here is derived from an EMBL/GenBank/DDBJ whole genome shotgun (WGS) entry which is preliminary data.</text>
</comment>
<dbReference type="VEuPathDB" id="FungiDB:FPRO_09013"/>
<sequence length="108" mass="12513">MNFLYFLLFLLSLAKATPVALEDSLLENDFKFEGDDSVPVVEDPAFFDLGIRNTETLNKHQKRSGPPYNLTYAVWNVTFERRKGDAWDFKTPGWIYRFPGMYGPKDNP</sequence>
<reference evidence="3" key="1">
    <citation type="journal article" date="2016" name="Genome Biol. Evol.">
        <title>Comparative 'omics' of the Fusarium fujikuroi species complex highlights differences in genetic potential and metabolite synthesis.</title>
        <authorList>
            <person name="Niehaus E.-M."/>
            <person name="Muensterkoetter M."/>
            <person name="Proctor R.H."/>
            <person name="Brown D.W."/>
            <person name="Sharon A."/>
            <person name="Idan Y."/>
            <person name="Oren-Young L."/>
            <person name="Sieber C.M."/>
            <person name="Novak O."/>
            <person name="Pencik A."/>
            <person name="Tarkowska D."/>
            <person name="Hromadova K."/>
            <person name="Freeman S."/>
            <person name="Maymon M."/>
            <person name="Elazar M."/>
            <person name="Youssef S.A."/>
            <person name="El-Shabrawy E.S.M."/>
            <person name="Shalaby A.B.A."/>
            <person name="Houterman P."/>
            <person name="Brock N.L."/>
            <person name="Burkhardt I."/>
            <person name="Tsavkelova E.A."/>
            <person name="Dickschat J.S."/>
            <person name="Galuszka P."/>
            <person name="Gueldener U."/>
            <person name="Tudzynski B."/>
        </authorList>
    </citation>
    <scope>NUCLEOTIDE SEQUENCE [LARGE SCALE GENOMIC DNA]</scope>
    <source>
        <strain evidence="3">ET1</strain>
    </source>
</reference>
<evidence type="ECO:0000256" key="1">
    <source>
        <dbReference type="SAM" id="SignalP"/>
    </source>
</evidence>
<accession>A0A1L7W9F9</accession>
<dbReference type="Proteomes" id="UP000183971">
    <property type="component" value="Unassembled WGS sequence"/>
</dbReference>
<name>A0A1L7W9F9_FUSPR</name>
<proteinExistence type="predicted"/>
<feature type="signal peptide" evidence="1">
    <location>
        <begin position="1"/>
        <end position="16"/>
    </location>
</feature>
<feature type="chain" id="PRO_5012159781" evidence="1">
    <location>
        <begin position="17"/>
        <end position="108"/>
    </location>
</feature>
<evidence type="ECO:0000313" key="2">
    <source>
        <dbReference type="EMBL" id="CZR49246.1"/>
    </source>
</evidence>
<dbReference type="RefSeq" id="XP_031089749.1">
    <property type="nucleotide sequence ID" value="XM_031224496.1"/>
</dbReference>
<dbReference type="GeneID" id="42053888"/>
<dbReference type="AlphaFoldDB" id="A0A1L7W9F9"/>
<evidence type="ECO:0000313" key="3">
    <source>
        <dbReference type="Proteomes" id="UP000183971"/>
    </source>
</evidence>
<dbReference type="EMBL" id="FJOF01000016">
    <property type="protein sequence ID" value="CZR49246.1"/>
    <property type="molecule type" value="Genomic_DNA"/>
</dbReference>
<gene>
    <name evidence="2" type="ORF">FPRO_09013</name>
</gene>